<dbReference type="OrthoDB" id="5865150at2759"/>
<dbReference type="EMBL" id="KN560687">
    <property type="protein sequence ID" value="KHJ86357.1"/>
    <property type="molecule type" value="Genomic_DNA"/>
</dbReference>
<protein>
    <submittedName>
        <fullName evidence="2">Uncharacterized protein</fullName>
    </submittedName>
</protein>
<dbReference type="Pfam" id="PF10318">
    <property type="entry name" value="7TM_GPCR_Srh"/>
    <property type="match status" value="1"/>
</dbReference>
<proteinExistence type="predicted"/>
<dbReference type="AlphaFoldDB" id="A0A0B1SS46"/>
<reference evidence="2 3" key="1">
    <citation type="submission" date="2014-03" db="EMBL/GenBank/DDBJ databases">
        <title>Draft genome of the hookworm Oesophagostomum dentatum.</title>
        <authorList>
            <person name="Mitreva M."/>
        </authorList>
    </citation>
    <scope>NUCLEOTIDE SEQUENCE [LARGE SCALE GENOMIC DNA]</scope>
    <source>
        <strain evidence="2 3">OD-Hann</strain>
    </source>
</reference>
<keyword evidence="1" id="KW-0812">Transmembrane</keyword>
<evidence type="ECO:0000313" key="2">
    <source>
        <dbReference type="EMBL" id="KHJ86357.1"/>
    </source>
</evidence>
<name>A0A0B1SS46_OESDE</name>
<dbReference type="Proteomes" id="UP000053660">
    <property type="component" value="Unassembled WGS sequence"/>
</dbReference>
<accession>A0A0B1SS46</accession>
<gene>
    <name evidence="2" type="ORF">OESDEN_13897</name>
</gene>
<keyword evidence="3" id="KW-1185">Reference proteome</keyword>
<keyword evidence="1" id="KW-1133">Transmembrane helix</keyword>
<organism evidence="2 3">
    <name type="scientific">Oesophagostomum dentatum</name>
    <name type="common">Nodular worm</name>
    <dbReference type="NCBI Taxonomy" id="61180"/>
    <lineage>
        <taxon>Eukaryota</taxon>
        <taxon>Metazoa</taxon>
        <taxon>Ecdysozoa</taxon>
        <taxon>Nematoda</taxon>
        <taxon>Chromadorea</taxon>
        <taxon>Rhabditida</taxon>
        <taxon>Rhabditina</taxon>
        <taxon>Rhabditomorpha</taxon>
        <taxon>Strongyloidea</taxon>
        <taxon>Strongylidae</taxon>
        <taxon>Oesophagostomum</taxon>
    </lineage>
</organism>
<sequence>MEPKLRFLGNASLVLVGLHGTISSISLIMCNEPYRQFTLNLFIYRWLPQKPQQQVLISFTRPSDQNNT</sequence>
<dbReference type="InterPro" id="IPR019422">
    <property type="entry name" value="7TM_GPCR_serpentine_rcpt_Srh"/>
</dbReference>
<feature type="transmembrane region" description="Helical" evidence="1">
    <location>
        <begin position="7"/>
        <end position="29"/>
    </location>
</feature>
<keyword evidence="1" id="KW-0472">Membrane</keyword>
<evidence type="ECO:0000256" key="1">
    <source>
        <dbReference type="SAM" id="Phobius"/>
    </source>
</evidence>
<evidence type="ECO:0000313" key="3">
    <source>
        <dbReference type="Proteomes" id="UP000053660"/>
    </source>
</evidence>